<evidence type="ECO:0000313" key="2">
    <source>
        <dbReference type="EMBL" id="ASU32017.1"/>
    </source>
</evidence>
<accession>A0A223NQB1</accession>
<keyword evidence="3" id="KW-1185">Reference proteome</keyword>
<feature type="transmembrane region" description="Helical" evidence="1">
    <location>
        <begin position="6"/>
        <end position="27"/>
    </location>
</feature>
<dbReference type="RefSeq" id="WP_094568670.1">
    <property type="nucleotide sequence ID" value="NZ_CP022743.1"/>
</dbReference>
<organism evidence="2 3">
    <name type="scientific">Mucilaginibacter xinganensis</name>
    <dbReference type="NCBI Taxonomy" id="1234841"/>
    <lineage>
        <taxon>Bacteria</taxon>
        <taxon>Pseudomonadati</taxon>
        <taxon>Bacteroidota</taxon>
        <taxon>Sphingobacteriia</taxon>
        <taxon>Sphingobacteriales</taxon>
        <taxon>Sphingobacteriaceae</taxon>
        <taxon>Mucilaginibacter</taxon>
    </lineage>
</organism>
<reference evidence="2 3" key="1">
    <citation type="submission" date="2017-08" db="EMBL/GenBank/DDBJ databases">
        <title>Complete genome sequence of Mucilaginibacter sp. strain BJC16-A31.</title>
        <authorList>
            <consortium name="Henan University of Science and Technology"/>
            <person name="You X."/>
        </authorList>
    </citation>
    <scope>NUCLEOTIDE SEQUENCE [LARGE SCALE GENOMIC DNA]</scope>
    <source>
        <strain evidence="2 3">BJC16-A31</strain>
    </source>
</reference>
<sequence length="115" mass="13053">MKQLLPFIIVIVFFIIIAVLIIGLLNYRLKNRIINSGPLDETSFKFLSQLSTIGSESLKWGLILFFAGLGLVIMQYIPYSAEDSPLPYGIEMIFVAAGFLSYYLLIQNKRKSQDK</sequence>
<dbReference type="OrthoDB" id="673668at2"/>
<evidence type="ECO:0000313" key="3">
    <source>
        <dbReference type="Proteomes" id="UP000215002"/>
    </source>
</evidence>
<feature type="transmembrane region" description="Helical" evidence="1">
    <location>
        <begin position="60"/>
        <end position="79"/>
    </location>
</feature>
<dbReference type="Proteomes" id="UP000215002">
    <property type="component" value="Chromosome"/>
</dbReference>
<keyword evidence="1" id="KW-0472">Membrane</keyword>
<dbReference type="EMBL" id="CP022743">
    <property type="protein sequence ID" value="ASU32017.1"/>
    <property type="molecule type" value="Genomic_DNA"/>
</dbReference>
<dbReference type="KEGG" id="muc:MuYL_0114"/>
<keyword evidence="1" id="KW-0812">Transmembrane</keyword>
<gene>
    <name evidence="2" type="ORF">MuYL_0114</name>
</gene>
<evidence type="ECO:0000256" key="1">
    <source>
        <dbReference type="SAM" id="Phobius"/>
    </source>
</evidence>
<name>A0A223NQB1_9SPHI</name>
<dbReference type="AlphaFoldDB" id="A0A223NQB1"/>
<feature type="transmembrane region" description="Helical" evidence="1">
    <location>
        <begin position="85"/>
        <end position="105"/>
    </location>
</feature>
<protein>
    <submittedName>
        <fullName evidence="2">Uncharacterized protein</fullName>
    </submittedName>
</protein>
<keyword evidence="1" id="KW-1133">Transmembrane helix</keyword>
<proteinExistence type="predicted"/>